<evidence type="ECO:0000256" key="9">
    <source>
        <dbReference type="SAM" id="Phobius"/>
    </source>
</evidence>
<dbReference type="RefSeq" id="WP_006966515.1">
    <property type="nucleotide sequence ID" value="NZ_APJX01000005.1"/>
</dbReference>
<keyword evidence="4 11" id="KW-0808">Transferase</keyword>
<keyword evidence="8" id="KW-0902">Two-component regulatory system</keyword>
<dbReference type="Gene3D" id="1.10.287.130">
    <property type="match status" value="1"/>
</dbReference>
<keyword evidence="6 11" id="KW-0418">Kinase</keyword>
<proteinExistence type="predicted"/>
<keyword evidence="9" id="KW-1133">Transmembrane helix</keyword>
<dbReference type="SMART" id="SM00388">
    <property type="entry name" value="HisKA"/>
    <property type="match status" value="1"/>
</dbReference>
<keyword evidence="12" id="KW-1185">Reference proteome</keyword>
<feature type="transmembrane region" description="Helical" evidence="9">
    <location>
        <begin position="167"/>
        <end position="189"/>
    </location>
</feature>
<name>S0FXC2_9BACT</name>
<gene>
    <name evidence="11" type="primary">pilS</name>
    <name evidence="11" type="ORF">Dpo_5c03120</name>
</gene>
<evidence type="ECO:0000313" key="12">
    <source>
        <dbReference type="Proteomes" id="UP000014216"/>
    </source>
</evidence>
<dbReference type="PANTHER" id="PTHR43065">
    <property type="entry name" value="SENSOR HISTIDINE KINASE"/>
    <property type="match status" value="1"/>
</dbReference>
<keyword evidence="5" id="KW-0547">Nucleotide-binding</keyword>
<feature type="domain" description="Histidine kinase" evidence="10">
    <location>
        <begin position="221"/>
        <end position="429"/>
    </location>
</feature>
<dbReference type="PANTHER" id="PTHR43065:SF10">
    <property type="entry name" value="PEROXIDE STRESS-ACTIVATED HISTIDINE KINASE MAK3"/>
    <property type="match status" value="1"/>
</dbReference>
<feature type="transmembrane region" description="Helical" evidence="9">
    <location>
        <begin position="20"/>
        <end position="40"/>
    </location>
</feature>
<dbReference type="GO" id="GO:0000155">
    <property type="term" value="F:phosphorelay sensor kinase activity"/>
    <property type="evidence" value="ECO:0007669"/>
    <property type="project" value="InterPro"/>
</dbReference>
<dbReference type="InterPro" id="IPR036097">
    <property type="entry name" value="HisK_dim/P_sf"/>
</dbReference>
<dbReference type="Pfam" id="PF02518">
    <property type="entry name" value="HATPase_c"/>
    <property type="match status" value="1"/>
</dbReference>
<dbReference type="CDD" id="cd00082">
    <property type="entry name" value="HisKA"/>
    <property type="match status" value="1"/>
</dbReference>
<evidence type="ECO:0000256" key="6">
    <source>
        <dbReference type="ARBA" id="ARBA00022777"/>
    </source>
</evidence>
<dbReference type="Pfam" id="PF00512">
    <property type="entry name" value="HisKA"/>
    <property type="match status" value="1"/>
</dbReference>
<feature type="transmembrane region" description="Helical" evidence="9">
    <location>
        <begin position="77"/>
        <end position="98"/>
    </location>
</feature>
<dbReference type="EMBL" id="APJX01000005">
    <property type="protein sequence ID" value="EMS79385.1"/>
    <property type="molecule type" value="Genomic_DNA"/>
</dbReference>
<dbReference type="InterPro" id="IPR036890">
    <property type="entry name" value="HATPase_C_sf"/>
</dbReference>
<reference evidence="11 12" key="1">
    <citation type="journal article" date="2013" name="Genome Announc.">
        <title>Draft Genome Sequence of Desulfotignum phosphitoxidans DSM 13687 Strain FiPS-3.</title>
        <authorList>
            <person name="Poehlein A."/>
            <person name="Daniel R."/>
            <person name="Simeonova D.D."/>
        </authorList>
    </citation>
    <scope>NUCLEOTIDE SEQUENCE [LARGE SCALE GENOMIC DNA]</scope>
    <source>
        <strain evidence="11 12">DSM 13687</strain>
    </source>
</reference>
<protein>
    <recommendedName>
        <fullName evidence="2">histidine kinase</fullName>
        <ecNumber evidence="2">2.7.13.3</ecNumber>
    </recommendedName>
</protein>
<dbReference type="AlphaFoldDB" id="S0FXC2"/>
<evidence type="ECO:0000256" key="3">
    <source>
        <dbReference type="ARBA" id="ARBA00022553"/>
    </source>
</evidence>
<evidence type="ECO:0000256" key="8">
    <source>
        <dbReference type="ARBA" id="ARBA00023012"/>
    </source>
</evidence>
<feature type="transmembrane region" description="Helical" evidence="9">
    <location>
        <begin position="104"/>
        <end position="122"/>
    </location>
</feature>
<dbReference type="SUPFAM" id="SSF55874">
    <property type="entry name" value="ATPase domain of HSP90 chaperone/DNA topoisomerase II/histidine kinase"/>
    <property type="match status" value="1"/>
</dbReference>
<keyword evidence="9" id="KW-0812">Transmembrane</keyword>
<dbReference type="InterPro" id="IPR005467">
    <property type="entry name" value="His_kinase_dom"/>
</dbReference>
<evidence type="ECO:0000256" key="4">
    <source>
        <dbReference type="ARBA" id="ARBA00022679"/>
    </source>
</evidence>
<feature type="transmembrane region" description="Helical" evidence="9">
    <location>
        <begin position="52"/>
        <end position="70"/>
    </location>
</feature>
<dbReference type="SUPFAM" id="SSF47384">
    <property type="entry name" value="Homodimeric domain of signal transducing histidine kinase"/>
    <property type="match status" value="1"/>
</dbReference>
<evidence type="ECO:0000256" key="5">
    <source>
        <dbReference type="ARBA" id="ARBA00022741"/>
    </source>
</evidence>
<keyword evidence="3" id="KW-0597">Phosphoprotein</keyword>
<feature type="transmembrane region" description="Helical" evidence="9">
    <location>
        <begin position="127"/>
        <end position="147"/>
    </location>
</feature>
<organism evidence="11 12">
    <name type="scientific">Desulfotignum phosphitoxidans DSM 13687</name>
    <dbReference type="NCBI Taxonomy" id="1286635"/>
    <lineage>
        <taxon>Bacteria</taxon>
        <taxon>Pseudomonadati</taxon>
        <taxon>Thermodesulfobacteriota</taxon>
        <taxon>Desulfobacteria</taxon>
        <taxon>Desulfobacterales</taxon>
        <taxon>Desulfobacteraceae</taxon>
        <taxon>Desulfotignum</taxon>
    </lineage>
</organism>
<dbReference type="PRINTS" id="PR00344">
    <property type="entry name" value="BCTRLSENSOR"/>
</dbReference>
<keyword evidence="9" id="KW-0472">Membrane</keyword>
<evidence type="ECO:0000256" key="2">
    <source>
        <dbReference type="ARBA" id="ARBA00012438"/>
    </source>
</evidence>
<evidence type="ECO:0000313" key="11">
    <source>
        <dbReference type="EMBL" id="EMS79385.1"/>
    </source>
</evidence>
<dbReference type="Pfam" id="PF25323">
    <property type="entry name" value="6TM_PilS"/>
    <property type="match status" value="1"/>
</dbReference>
<dbReference type="InterPro" id="IPR004358">
    <property type="entry name" value="Sig_transdc_His_kin-like_C"/>
</dbReference>
<accession>S0FXC2</accession>
<dbReference type="PROSITE" id="PS50109">
    <property type="entry name" value="HIS_KIN"/>
    <property type="match status" value="1"/>
</dbReference>
<evidence type="ECO:0000256" key="7">
    <source>
        <dbReference type="ARBA" id="ARBA00022840"/>
    </source>
</evidence>
<evidence type="ECO:0000259" key="10">
    <source>
        <dbReference type="PROSITE" id="PS50109"/>
    </source>
</evidence>
<dbReference type="EC" id="2.7.13.3" evidence="2"/>
<sequence>MSTDPFLDRSDREQQLKWIVLARMIFCIVLIFSSLVFSTGENLSFLSQPFVTLYYLAAAILLLSVGYGLWLKQKKNLLVLSYAQILADTVSVTGIIYVTGSLDSIFTFLYLLIIIYGAMLVFLRGSLIIAGVSSIQYGLLIVLEYYHTIPPFSGQHTDPASLNPSLIFYRIFILMFACLAVAYLSGILARQLRRARQDLKITHAHYRRVEKMEVMDEMISGIAHEIKNPLASLAGSIQLLREDTAPGSREDRLMKIILRETERLKTIVDDIRLFAKPGQANAIPVMVHQAVRDVVSLFLNSEEFKNRIQVVTHLDEGLSVHIDPVHLQQVLWNLIKNAAQAIPGKGKIIITLTAPRNQRIYLTISDNGQGIEPDNTRHIFDPFYTTKPEGTGLGLPIIHRLIETYGGLIDFESIPGKGTVFTIIFKPAGSVEDPTKS</sequence>
<dbReference type="Proteomes" id="UP000014216">
    <property type="component" value="Unassembled WGS sequence"/>
</dbReference>
<dbReference type="OrthoDB" id="9773941at2"/>
<dbReference type="SMART" id="SM00387">
    <property type="entry name" value="HATPase_c"/>
    <property type="match status" value="1"/>
</dbReference>
<dbReference type="GO" id="GO:0005524">
    <property type="term" value="F:ATP binding"/>
    <property type="evidence" value="ECO:0007669"/>
    <property type="project" value="UniProtKB-KW"/>
</dbReference>
<dbReference type="Gene3D" id="3.30.565.10">
    <property type="entry name" value="Histidine kinase-like ATPase, C-terminal domain"/>
    <property type="match status" value="1"/>
</dbReference>
<keyword evidence="7" id="KW-0067">ATP-binding</keyword>
<comment type="caution">
    <text evidence="11">The sequence shown here is derived from an EMBL/GenBank/DDBJ whole genome shotgun (WGS) entry which is preliminary data.</text>
</comment>
<evidence type="ECO:0000256" key="1">
    <source>
        <dbReference type="ARBA" id="ARBA00000085"/>
    </source>
</evidence>
<dbReference type="InterPro" id="IPR003594">
    <property type="entry name" value="HATPase_dom"/>
</dbReference>
<comment type="catalytic activity">
    <reaction evidence="1">
        <text>ATP + protein L-histidine = ADP + protein N-phospho-L-histidine.</text>
        <dbReference type="EC" id="2.7.13.3"/>
    </reaction>
</comment>
<dbReference type="InterPro" id="IPR003661">
    <property type="entry name" value="HisK_dim/P_dom"/>
</dbReference>